<organism evidence="2 3">
    <name type="scientific">Leptonychotes weddellii</name>
    <name type="common">Weddell seal</name>
    <name type="synonym">Otaria weddellii</name>
    <dbReference type="NCBI Taxonomy" id="9713"/>
    <lineage>
        <taxon>Eukaryota</taxon>
        <taxon>Metazoa</taxon>
        <taxon>Chordata</taxon>
        <taxon>Craniata</taxon>
        <taxon>Vertebrata</taxon>
        <taxon>Euteleostomi</taxon>
        <taxon>Mammalia</taxon>
        <taxon>Eutheria</taxon>
        <taxon>Laurasiatheria</taxon>
        <taxon>Carnivora</taxon>
        <taxon>Caniformia</taxon>
        <taxon>Pinnipedia</taxon>
        <taxon>Phocidae</taxon>
        <taxon>Monachinae</taxon>
        <taxon>Lobodontini</taxon>
        <taxon>Leptonychotes</taxon>
    </lineage>
</organism>
<accession>A0A7F8PWC4</accession>
<keyword evidence="2" id="KW-1185">Reference proteome</keyword>
<dbReference type="RefSeq" id="XP_030873345.1">
    <property type="nucleotide sequence ID" value="XM_031017485.1"/>
</dbReference>
<evidence type="ECO:0000313" key="3">
    <source>
        <dbReference type="RefSeq" id="XP_030873345.1"/>
    </source>
</evidence>
<dbReference type="KEGG" id="lww:115936732"/>
<keyword evidence="1" id="KW-0597">Phosphoprotein</keyword>
<gene>
    <name evidence="3" type="primary">LOC115936732</name>
</gene>
<dbReference type="GeneID" id="115936732"/>
<dbReference type="Proteomes" id="UP000245341">
    <property type="component" value="Unplaced"/>
</dbReference>
<dbReference type="Pfam" id="PF15388">
    <property type="entry name" value="FAM117"/>
    <property type="match status" value="1"/>
</dbReference>
<evidence type="ECO:0000256" key="1">
    <source>
        <dbReference type="ARBA" id="ARBA00022553"/>
    </source>
</evidence>
<dbReference type="OrthoDB" id="10037581at2759"/>
<sequence>MQNLRGGKTQDMGGKWFIVQLVQDIETLKRSEMYRKASVPCSVAPEKSVCRPQPPQVRRTFSLDTILSSYLLGQWPRDADGAFTCCTNDKATQTPLSWQELEGERASSCTHKRSASWGSTDHRKEVCAPFDSLATAAASCPRPAPWMCLLQSGLTSSVSLAFSG</sequence>
<dbReference type="InterPro" id="IPR026642">
    <property type="entry name" value="Glcci1/FAM117"/>
</dbReference>
<protein>
    <submittedName>
        <fullName evidence="3">Protein FAM117A-like</fullName>
    </submittedName>
</protein>
<evidence type="ECO:0000313" key="2">
    <source>
        <dbReference type="Proteomes" id="UP000245341"/>
    </source>
</evidence>
<proteinExistence type="predicted"/>
<reference evidence="3" key="1">
    <citation type="submission" date="2025-08" db="UniProtKB">
        <authorList>
            <consortium name="RefSeq"/>
        </authorList>
    </citation>
    <scope>IDENTIFICATION</scope>
    <source>
        <tissue evidence="3">Liver</tissue>
    </source>
</reference>
<dbReference type="AlphaFoldDB" id="A0A7F8PWC4"/>
<dbReference type="PANTHER" id="PTHR14972">
    <property type="entry name" value="AGAP011572-PA"/>
    <property type="match status" value="1"/>
</dbReference>
<dbReference type="PANTHER" id="PTHR14972:SF7">
    <property type="entry name" value="PROTEIN FAM117A"/>
    <property type="match status" value="1"/>
</dbReference>
<name>A0A7F8PWC4_LEPWE</name>